<gene>
    <name evidence="3" type="ORF">GCM10010201_20600</name>
</gene>
<dbReference type="PANTHER" id="PTHR21666">
    <property type="entry name" value="PEPTIDASE-RELATED"/>
    <property type="match status" value="1"/>
</dbReference>
<keyword evidence="4" id="KW-1185">Reference proteome</keyword>
<dbReference type="InterPro" id="IPR016047">
    <property type="entry name" value="M23ase_b-sheet_dom"/>
</dbReference>
<dbReference type="InterPro" id="IPR011055">
    <property type="entry name" value="Dup_hybrid_motif"/>
</dbReference>
<feature type="compositionally biased region" description="Low complexity" evidence="1">
    <location>
        <begin position="118"/>
        <end position="136"/>
    </location>
</feature>
<dbReference type="PANTHER" id="PTHR21666:SF270">
    <property type="entry name" value="MUREIN HYDROLASE ACTIVATOR ENVC"/>
    <property type="match status" value="1"/>
</dbReference>
<evidence type="ECO:0000256" key="1">
    <source>
        <dbReference type="SAM" id="MobiDB-lite"/>
    </source>
</evidence>
<evidence type="ECO:0000313" key="4">
    <source>
        <dbReference type="Proteomes" id="UP001499978"/>
    </source>
</evidence>
<organism evidence="3 4">
    <name type="scientific">Pilimelia columellifera subsp. columellifera</name>
    <dbReference type="NCBI Taxonomy" id="706583"/>
    <lineage>
        <taxon>Bacteria</taxon>
        <taxon>Bacillati</taxon>
        <taxon>Actinomycetota</taxon>
        <taxon>Actinomycetes</taxon>
        <taxon>Micromonosporales</taxon>
        <taxon>Micromonosporaceae</taxon>
        <taxon>Pilimelia</taxon>
    </lineage>
</organism>
<sequence length="288" mass="29925">MGRSRHLAITVLATVGVVLGVLAGTSTTAEAAAGSGVIKSGNGQLNIRAGASTVTARVGLIRNKARISIVCQQVGQKVFGSVRTTILWDKMPNGRFVSDAYVVRSSQRIPRCSTAGQVAPPATRPVTPTTPATPAVSKAGWTNPIPGLVGSGFRTKTRPTHDGMDVAAAKNTPIRSAAAGEVIGVYCNVPKGYSCDKDGSVRISGCGWYLEIEHAAKVVTRYCHLIRKPIVVVGQRVSAGQLIGYAGSSGNSSGPHLHFEIHTTAPPATRANAVNPVTFLKAKGVALR</sequence>
<comment type="caution">
    <text evidence="3">The sequence shown here is derived from an EMBL/GenBank/DDBJ whole genome shotgun (WGS) entry which is preliminary data.</text>
</comment>
<reference evidence="4" key="1">
    <citation type="journal article" date="2019" name="Int. J. Syst. Evol. Microbiol.">
        <title>The Global Catalogue of Microorganisms (GCM) 10K type strain sequencing project: providing services to taxonomists for standard genome sequencing and annotation.</title>
        <authorList>
            <consortium name="The Broad Institute Genomics Platform"/>
            <consortium name="The Broad Institute Genome Sequencing Center for Infectious Disease"/>
            <person name="Wu L."/>
            <person name="Ma J."/>
        </authorList>
    </citation>
    <scope>NUCLEOTIDE SEQUENCE [LARGE SCALE GENOMIC DNA]</scope>
    <source>
        <strain evidence="4">JCM 3367</strain>
    </source>
</reference>
<evidence type="ECO:0000313" key="3">
    <source>
        <dbReference type="EMBL" id="GAA2522446.1"/>
    </source>
</evidence>
<evidence type="ECO:0000259" key="2">
    <source>
        <dbReference type="Pfam" id="PF01551"/>
    </source>
</evidence>
<dbReference type="EMBL" id="BAAARY010000007">
    <property type="protein sequence ID" value="GAA2522446.1"/>
    <property type="molecule type" value="Genomic_DNA"/>
</dbReference>
<name>A0ABP6ATU5_9ACTN</name>
<dbReference type="CDD" id="cd12797">
    <property type="entry name" value="M23_peptidase"/>
    <property type="match status" value="1"/>
</dbReference>
<feature type="domain" description="M23ase beta-sheet core" evidence="2">
    <location>
        <begin position="160"/>
        <end position="264"/>
    </location>
</feature>
<proteinExistence type="predicted"/>
<accession>A0ABP6ATU5</accession>
<feature type="region of interest" description="Disordered" evidence="1">
    <location>
        <begin position="113"/>
        <end position="137"/>
    </location>
</feature>
<dbReference type="InterPro" id="IPR050570">
    <property type="entry name" value="Cell_wall_metabolism_enzyme"/>
</dbReference>
<protein>
    <recommendedName>
        <fullName evidence="2">M23ase beta-sheet core domain-containing protein</fullName>
    </recommendedName>
</protein>
<dbReference type="Proteomes" id="UP001499978">
    <property type="component" value="Unassembled WGS sequence"/>
</dbReference>
<dbReference type="Pfam" id="PF01551">
    <property type="entry name" value="Peptidase_M23"/>
    <property type="match status" value="1"/>
</dbReference>
<dbReference type="Gene3D" id="2.70.70.10">
    <property type="entry name" value="Glucose Permease (Domain IIA)"/>
    <property type="match status" value="1"/>
</dbReference>
<dbReference type="SUPFAM" id="SSF51261">
    <property type="entry name" value="Duplicated hybrid motif"/>
    <property type="match status" value="1"/>
</dbReference>